<dbReference type="InterPro" id="IPR022812">
    <property type="entry name" value="Dynamin"/>
</dbReference>
<dbReference type="PANTHER" id="PTHR11566:SF21">
    <property type="entry name" value="DYNAMIN RELATED PROTEIN 1, ISOFORM A"/>
    <property type="match status" value="1"/>
</dbReference>
<dbReference type="GO" id="GO:0048312">
    <property type="term" value="P:intracellular distribution of mitochondria"/>
    <property type="evidence" value="ECO:0007669"/>
    <property type="project" value="TreeGrafter"/>
</dbReference>
<dbReference type="EMBL" id="JAWDJX010000066">
    <property type="protein sequence ID" value="KAK3047170.1"/>
    <property type="molecule type" value="Genomic_DNA"/>
</dbReference>
<keyword evidence="4" id="KW-1185">Reference proteome</keyword>
<protein>
    <recommendedName>
        <fullName evidence="2">GED domain-containing protein</fullName>
    </recommendedName>
</protein>
<dbReference type="Gene3D" id="1.20.120.1240">
    <property type="entry name" value="Dynamin, middle domain"/>
    <property type="match status" value="1"/>
</dbReference>
<dbReference type="InterPro" id="IPR020850">
    <property type="entry name" value="GED_dom"/>
</dbReference>
<accession>A0AAJ0G7M2</accession>
<dbReference type="Proteomes" id="UP001271007">
    <property type="component" value="Unassembled WGS sequence"/>
</dbReference>
<evidence type="ECO:0000256" key="1">
    <source>
        <dbReference type="SAM" id="MobiDB-lite"/>
    </source>
</evidence>
<dbReference type="GO" id="GO:0003924">
    <property type="term" value="F:GTPase activity"/>
    <property type="evidence" value="ECO:0007669"/>
    <property type="project" value="TreeGrafter"/>
</dbReference>
<organism evidence="3 4">
    <name type="scientific">Extremus antarcticus</name>
    <dbReference type="NCBI Taxonomy" id="702011"/>
    <lineage>
        <taxon>Eukaryota</taxon>
        <taxon>Fungi</taxon>
        <taxon>Dikarya</taxon>
        <taxon>Ascomycota</taxon>
        <taxon>Pezizomycotina</taxon>
        <taxon>Dothideomycetes</taxon>
        <taxon>Dothideomycetidae</taxon>
        <taxon>Mycosphaerellales</taxon>
        <taxon>Extremaceae</taxon>
        <taxon>Extremus</taxon>
    </lineage>
</organism>
<dbReference type="GO" id="GO:0006897">
    <property type="term" value="P:endocytosis"/>
    <property type="evidence" value="ECO:0007669"/>
    <property type="project" value="TreeGrafter"/>
</dbReference>
<dbReference type="GO" id="GO:0016559">
    <property type="term" value="P:peroxisome fission"/>
    <property type="evidence" value="ECO:0007669"/>
    <property type="project" value="TreeGrafter"/>
</dbReference>
<dbReference type="PANTHER" id="PTHR11566">
    <property type="entry name" value="DYNAMIN"/>
    <property type="match status" value="1"/>
</dbReference>
<dbReference type="GO" id="GO:0005739">
    <property type="term" value="C:mitochondrion"/>
    <property type="evidence" value="ECO:0007669"/>
    <property type="project" value="TreeGrafter"/>
</dbReference>
<dbReference type="PROSITE" id="PS51388">
    <property type="entry name" value="GED"/>
    <property type="match status" value="1"/>
</dbReference>
<sequence length="384" mass="43947">MPQVREEINQLIKKTELELVNLGDARPTPGHLRVFLSRIAMRFHSLTAAALHGDYHGVEAAFFERPGDACGYARLRAVIHNLNTEFATELREHGQSMKVTARSDSGSDTHDSASDDTADDNRHVSLAEMNAFILKLYRRTRGRELPGNYNHVLLAELFHFQSERWKIIAYEHLTAVFDQVRLFVEDVVQHITTDGSVSTEVFDRIHIYLEESRSRADEELERLWDDNSHQPITYNHYYTDNIQNARANATRYRIKQAMHNASVGVYNGKLHISNTVADAEKLLHALQRQVSVDMEEQACSEVLAGFSAYYKVARKTFVDNICIQVVERHILRGLPDLFSPESVAAYTDEDLQRIAGEGDERMTKRKQLQDLRENLIAALSDLRR</sequence>
<dbReference type="AlphaFoldDB" id="A0AAJ0G7M2"/>
<proteinExistence type="predicted"/>
<dbReference type="GO" id="GO:0008017">
    <property type="term" value="F:microtubule binding"/>
    <property type="evidence" value="ECO:0007669"/>
    <property type="project" value="TreeGrafter"/>
</dbReference>
<feature type="region of interest" description="Disordered" evidence="1">
    <location>
        <begin position="93"/>
        <end position="120"/>
    </location>
</feature>
<name>A0AAJ0G7M2_9PEZI</name>
<evidence type="ECO:0000259" key="2">
    <source>
        <dbReference type="PROSITE" id="PS51388"/>
    </source>
</evidence>
<feature type="domain" description="GED" evidence="2">
    <location>
        <begin position="299"/>
        <end position="384"/>
    </location>
</feature>
<reference evidence="3" key="1">
    <citation type="submission" date="2023-04" db="EMBL/GenBank/DDBJ databases">
        <title>Black Yeasts Isolated from many extreme environments.</title>
        <authorList>
            <person name="Coleine C."/>
            <person name="Stajich J.E."/>
            <person name="Selbmann L."/>
        </authorList>
    </citation>
    <scope>NUCLEOTIDE SEQUENCE</scope>
    <source>
        <strain evidence="3">CCFEE 5312</strain>
    </source>
</reference>
<evidence type="ECO:0000313" key="3">
    <source>
        <dbReference type="EMBL" id="KAK3047170.1"/>
    </source>
</evidence>
<dbReference type="GO" id="GO:0000266">
    <property type="term" value="P:mitochondrial fission"/>
    <property type="evidence" value="ECO:0007669"/>
    <property type="project" value="TreeGrafter"/>
</dbReference>
<evidence type="ECO:0000313" key="4">
    <source>
        <dbReference type="Proteomes" id="UP001271007"/>
    </source>
</evidence>
<feature type="compositionally biased region" description="Basic and acidic residues" evidence="1">
    <location>
        <begin position="105"/>
        <end position="120"/>
    </location>
</feature>
<comment type="caution">
    <text evidence="3">The sequence shown here is derived from an EMBL/GenBank/DDBJ whole genome shotgun (WGS) entry which is preliminary data.</text>
</comment>
<gene>
    <name evidence="3" type="ORF">LTR09_011372</name>
</gene>
<dbReference type="GO" id="GO:0016020">
    <property type="term" value="C:membrane"/>
    <property type="evidence" value="ECO:0007669"/>
    <property type="project" value="TreeGrafter"/>
</dbReference>
<dbReference type="GO" id="GO:0005874">
    <property type="term" value="C:microtubule"/>
    <property type="evidence" value="ECO:0007669"/>
    <property type="project" value="TreeGrafter"/>
</dbReference>